<evidence type="ECO:0000256" key="2">
    <source>
        <dbReference type="ARBA" id="ARBA00022801"/>
    </source>
</evidence>
<dbReference type="Proteomes" id="UP000799423">
    <property type="component" value="Unassembled WGS sequence"/>
</dbReference>
<protein>
    <recommendedName>
        <fullName evidence="11">Glucanase</fullName>
        <ecNumber evidence="11">3.2.1.-</ecNumber>
    </recommendedName>
</protein>
<feature type="binding site" evidence="9">
    <location>
        <position position="321"/>
    </location>
    <ligand>
        <name>substrate</name>
    </ligand>
</feature>
<proteinExistence type="inferred from homology"/>
<feature type="binding site" evidence="9">
    <location>
        <position position="221"/>
    </location>
    <ligand>
        <name>substrate</name>
    </ligand>
</feature>
<feature type="binding site" evidence="9">
    <location>
        <position position="224"/>
    </location>
    <ligand>
        <name>substrate</name>
    </ligand>
</feature>
<dbReference type="InterPro" id="IPR016288">
    <property type="entry name" value="Beta_cellobiohydrolase"/>
</dbReference>
<feature type="binding site" evidence="9">
    <location>
        <position position="89"/>
    </location>
    <ligand>
        <name>substrate</name>
    </ligand>
</feature>
<dbReference type="PRINTS" id="PR00733">
    <property type="entry name" value="GLHYDRLASE6"/>
</dbReference>
<reference evidence="12" key="1">
    <citation type="submission" date="2020-01" db="EMBL/GenBank/DDBJ databases">
        <authorList>
            <consortium name="DOE Joint Genome Institute"/>
            <person name="Haridas S."/>
            <person name="Albert R."/>
            <person name="Binder M."/>
            <person name="Bloem J."/>
            <person name="Labutti K."/>
            <person name="Salamov A."/>
            <person name="Andreopoulos B."/>
            <person name="Baker S.E."/>
            <person name="Barry K."/>
            <person name="Bills G."/>
            <person name="Bluhm B.H."/>
            <person name="Cannon C."/>
            <person name="Castanera R."/>
            <person name="Culley D.E."/>
            <person name="Daum C."/>
            <person name="Ezra D."/>
            <person name="Gonzalez J.B."/>
            <person name="Henrissat B."/>
            <person name="Kuo A."/>
            <person name="Liang C."/>
            <person name="Lipzen A."/>
            <person name="Lutzoni F."/>
            <person name="Magnuson J."/>
            <person name="Mondo S."/>
            <person name="Nolan M."/>
            <person name="Ohm R."/>
            <person name="Pangilinan J."/>
            <person name="Park H.-J."/>
            <person name="Ramirez L."/>
            <person name="Alfaro M."/>
            <person name="Sun H."/>
            <person name="Tritt A."/>
            <person name="Yoshinaga Y."/>
            <person name="Zwiers L.-H."/>
            <person name="Turgeon B.G."/>
            <person name="Goodwin S.B."/>
            <person name="Spatafora J.W."/>
            <person name="Crous P.W."/>
            <person name="Grigoriev I.V."/>
        </authorList>
    </citation>
    <scope>NUCLEOTIDE SEQUENCE</scope>
    <source>
        <strain evidence="12">IPT5</strain>
    </source>
</reference>
<dbReference type="PANTHER" id="PTHR34876">
    <property type="match status" value="1"/>
</dbReference>
<feature type="binding site" evidence="9">
    <location>
        <position position="353"/>
    </location>
    <ligand>
        <name>substrate</name>
    </ligand>
</feature>
<dbReference type="OrthoDB" id="64893at2759"/>
<evidence type="ECO:0000256" key="1">
    <source>
        <dbReference type="ARBA" id="ARBA00022729"/>
    </source>
</evidence>
<feature type="active site" evidence="10">
    <location>
        <position position="129"/>
    </location>
</feature>
<feature type="binding site" evidence="9">
    <location>
        <position position="260"/>
    </location>
    <ligand>
        <name>substrate</name>
    </ligand>
</feature>
<organism evidence="12 13">
    <name type="scientific">Plenodomus tracheiphilus IPT5</name>
    <dbReference type="NCBI Taxonomy" id="1408161"/>
    <lineage>
        <taxon>Eukaryota</taxon>
        <taxon>Fungi</taxon>
        <taxon>Dikarya</taxon>
        <taxon>Ascomycota</taxon>
        <taxon>Pezizomycotina</taxon>
        <taxon>Dothideomycetes</taxon>
        <taxon>Pleosporomycetidae</taxon>
        <taxon>Pleosporales</taxon>
        <taxon>Pleosporineae</taxon>
        <taxon>Leptosphaeriaceae</taxon>
        <taxon>Plenodomus</taxon>
    </lineage>
</organism>
<comment type="similarity">
    <text evidence="11">Belongs to the glycosyl hydrolase family 6.</text>
</comment>
<accession>A0A6A7BL47</accession>
<dbReference type="Pfam" id="PF01341">
    <property type="entry name" value="Glyco_hydro_6"/>
    <property type="match status" value="1"/>
</dbReference>
<name>A0A6A7BL47_9PLEO</name>
<dbReference type="EMBL" id="MU006291">
    <property type="protein sequence ID" value="KAF2855195.1"/>
    <property type="molecule type" value="Genomic_DNA"/>
</dbReference>
<evidence type="ECO:0000256" key="9">
    <source>
        <dbReference type="PIRSR" id="PIRSR001100-2"/>
    </source>
</evidence>
<dbReference type="SUPFAM" id="SSF51989">
    <property type="entry name" value="Glycosyl hydrolases family 6, cellulases"/>
    <property type="match status" value="1"/>
</dbReference>
<feature type="active site" description="Proton donor" evidence="8">
    <location>
        <position position="176"/>
    </location>
</feature>
<feature type="active site" description="Proton acceptor" evidence="8">
    <location>
        <position position="355"/>
    </location>
</feature>
<evidence type="ECO:0000256" key="6">
    <source>
        <dbReference type="ARBA" id="ARBA00023295"/>
    </source>
</evidence>
<evidence type="ECO:0000256" key="5">
    <source>
        <dbReference type="ARBA" id="ARBA00023277"/>
    </source>
</evidence>
<dbReference type="GO" id="GO:0004553">
    <property type="term" value="F:hydrolase activity, hydrolyzing O-glycosyl compounds"/>
    <property type="evidence" value="ECO:0007669"/>
    <property type="project" value="InterPro"/>
</dbReference>
<dbReference type="InterPro" id="IPR001524">
    <property type="entry name" value="Glyco_hydro_6_CS"/>
</dbReference>
<feature type="chain" id="PRO_5025712400" description="Glucanase" evidence="11">
    <location>
        <begin position="19"/>
        <end position="401"/>
    </location>
</feature>
<dbReference type="GO" id="GO:0030245">
    <property type="term" value="P:cellulose catabolic process"/>
    <property type="evidence" value="ECO:0007669"/>
    <property type="project" value="UniProtKB-KW"/>
</dbReference>
<dbReference type="Gene3D" id="3.20.20.40">
    <property type="entry name" value="1, 4-beta cellobiohydrolase"/>
    <property type="match status" value="1"/>
</dbReference>
<dbReference type="EC" id="3.2.1.-" evidence="11"/>
<keyword evidence="4" id="KW-1015">Disulfide bond</keyword>
<feature type="binding site" evidence="9">
    <location>
        <position position="349"/>
    </location>
    <ligand>
        <name>substrate</name>
    </ligand>
</feature>
<sequence length="401" mass="42800">MLTNIYLAAAFAAGLSQALPQATPVRSSSTVRASTTAAPAAPTGNPFAGKDFYANPYYSSEVYSLAIPSLPASLKPAATAVAKVGSFVWMDTRAKVPTMDTYLADIKAKNAAGAKLMGTFVVYNLPDRDCAALASNGELKISENGANLYKTDYIDKIAAIIQKYPDVKINLAIEPDSLANMVTNMGVQKCSYAAPYYKDLTAYALKKLNFANVDMYLDGGHAGWLGWDANIGPAAKLYAEVYKAAGSPRGVRGLVTNVSNYNAFRATTCPAITQGNKNCDEERFINAFAPLLKAEGFPAHFIVDTGRSGKQPTEQQAWGDWCNVQGAGFGIRPTTNTDNALVDAFVWVKPGGESDGTSDQSSARYDGFCGKASAMKPAPEAGTWFQAYFQMLLQNANPKLA</sequence>
<evidence type="ECO:0000256" key="11">
    <source>
        <dbReference type="RuleBase" id="RU361186"/>
    </source>
</evidence>
<evidence type="ECO:0000256" key="10">
    <source>
        <dbReference type="PROSITE-ProRule" id="PRU10056"/>
    </source>
</evidence>
<dbReference type="AlphaFoldDB" id="A0A6A7BL47"/>
<keyword evidence="2 11" id="KW-0378">Hydrolase</keyword>
<keyword evidence="1 11" id="KW-0732">Signal</keyword>
<keyword evidence="6 11" id="KW-0326">Glycosidase</keyword>
<dbReference type="InterPro" id="IPR036434">
    <property type="entry name" value="Beta_cellobiohydrolase_sf"/>
</dbReference>
<gene>
    <name evidence="12" type="ORF">T440DRAFT_441168</name>
</gene>
<dbReference type="PROSITE" id="PS00655">
    <property type="entry name" value="GLYCOSYL_HYDROL_F6_1"/>
    <property type="match status" value="1"/>
</dbReference>
<dbReference type="FunFam" id="3.20.20.40:FF:000001">
    <property type="entry name" value="Glucanase"/>
    <property type="match status" value="1"/>
</dbReference>
<evidence type="ECO:0000256" key="4">
    <source>
        <dbReference type="ARBA" id="ARBA00023157"/>
    </source>
</evidence>
<feature type="binding site" evidence="9">
    <location>
        <position position="91"/>
    </location>
    <ligand>
        <name>substrate</name>
    </ligand>
</feature>
<evidence type="ECO:0000256" key="8">
    <source>
        <dbReference type="PIRSR" id="PIRSR001100-1"/>
    </source>
</evidence>
<keyword evidence="3 11" id="KW-0136">Cellulose degradation</keyword>
<feature type="signal peptide" evidence="11">
    <location>
        <begin position="1"/>
        <end position="18"/>
    </location>
</feature>
<keyword evidence="5 11" id="KW-0119">Carbohydrate metabolism</keyword>
<evidence type="ECO:0000256" key="7">
    <source>
        <dbReference type="ARBA" id="ARBA00023326"/>
    </source>
</evidence>
<keyword evidence="13" id="KW-1185">Reference proteome</keyword>
<evidence type="ECO:0000313" key="12">
    <source>
        <dbReference type="EMBL" id="KAF2855195.1"/>
    </source>
</evidence>
<keyword evidence="7 11" id="KW-0624">Polysaccharide degradation</keyword>
<evidence type="ECO:0000313" key="13">
    <source>
        <dbReference type="Proteomes" id="UP000799423"/>
    </source>
</evidence>
<evidence type="ECO:0000256" key="3">
    <source>
        <dbReference type="ARBA" id="ARBA00023001"/>
    </source>
</evidence>
<dbReference type="PANTHER" id="PTHR34876:SF4">
    <property type="entry name" value="1,4-BETA-D-GLUCAN CELLOBIOHYDROLASE C-RELATED"/>
    <property type="match status" value="1"/>
</dbReference>
<dbReference type="PIRSF" id="PIRSF001100">
    <property type="entry name" value="Beta_cellobiohydrolase"/>
    <property type="match status" value="1"/>
</dbReference>